<dbReference type="InterPro" id="IPR011057">
    <property type="entry name" value="Mss4-like_sf"/>
</dbReference>
<dbReference type="PANTHER" id="PTHR28620:SF4">
    <property type="entry name" value="CENTROMERE PROTEIN V"/>
    <property type="match status" value="1"/>
</dbReference>
<dbReference type="AlphaFoldDB" id="A0A811YCE1"/>
<feature type="domain" description="CENP-V/GFA" evidence="4">
    <location>
        <begin position="2"/>
        <end position="111"/>
    </location>
</feature>
<evidence type="ECO:0000256" key="3">
    <source>
        <dbReference type="ARBA" id="ARBA00022833"/>
    </source>
</evidence>
<evidence type="ECO:0000313" key="6">
    <source>
        <dbReference type="Proteomes" id="UP000645828"/>
    </source>
</evidence>
<sequence length="126" mass="14479">MVPAPRTCSTLWLSQRTPPQRYYRDVKMCHCGGKTTIWGVVGAMLAYRCIILASHFRLLKGAESITTYMFNMHKAQHTFCKRCGFRITPHCLDEGIVWSVVIEEFSGTSWEKAMKENKTIKNTSKE</sequence>
<organism evidence="5 6">
    <name type="scientific">Nyctereutes procyonoides</name>
    <name type="common">Raccoon dog</name>
    <name type="synonym">Canis procyonoides</name>
    <dbReference type="NCBI Taxonomy" id="34880"/>
    <lineage>
        <taxon>Eukaryota</taxon>
        <taxon>Metazoa</taxon>
        <taxon>Chordata</taxon>
        <taxon>Craniata</taxon>
        <taxon>Vertebrata</taxon>
        <taxon>Euteleostomi</taxon>
        <taxon>Mammalia</taxon>
        <taxon>Eutheria</taxon>
        <taxon>Laurasiatheria</taxon>
        <taxon>Carnivora</taxon>
        <taxon>Caniformia</taxon>
        <taxon>Canidae</taxon>
        <taxon>Nyctereutes</taxon>
    </lineage>
</organism>
<dbReference type="PROSITE" id="PS51891">
    <property type="entry name" value="CENP_V_GFA"/>
    <property type="match status" value="1"/>
</dbReference>
<comment type="caution">
    <text evidence="5">The sequence shown here is derived from an EMBL/GenBank/DDBJ whole genome shotgun (WGS) entry which is preliminary data.</text>
</comment>
<dbReference type="GO" id="GO:0031508">
    <property type="term" value="P:pericentric heterochromatin formation"/>
    <property type="evidence" value="ECO:0007669"/>
    <property type="project" value="TreeGrafter"/>
</dbReference>
<dbReference type="Proteomes" id="UP000645828">
    <property type="component" value="Unassembled WGS sequence"/>
</dbReference>
<dbReference type="Gene3D" id="2.170.150.70">
    <property type="match status" value="1"/>
</dbReference>
<evidence type="ECO:0000256" key="2">
    <source>
        <dbReference type="ARBA" id="ARBA00022723"/>
    </source>
</evidence>
<accession>A0A811YCE1</accession>
<dbReference type="GO" id="GO:0000776">
    <property type="term" value="C:kinetochore"/>
    <property type="evidence" value="ECO:0007669"/>
    <property type="project" value="TreeGrafter"/>
</dbReference>
<protein>
    <submittedName>
        <fullName evidence="5">(raccoon dog) hypothetical protein</fullName>
    </submittedName>
</protein>
<keyword evidence="3" id="KW-0862">Zinc</keyword>
<dbReference type="PANTHER" id="PTHR28620">
    <property type="entry name" value="CENTROMERE PROTEIN V"/>
    <property type="match status" value="1"/>
</dbReference>
<keyword evidence="6" id="KW-1185">Reference proteome</keyword>
<dbReference type="GO" id="GO:0032467">
    <property type="term" value="P:positive regulation of cytokinesis"/>
    <property type="evidence" value="ECO:0007669"/>
    <property type="project" value="TreeGrafter"/>
</dbReference>
<dbReference type="GO" id="GO:0033044">
    <property type="term" value="P:regulation of chromosome organization"/>
    <property type="evidence" value="ECO:0007669"/>
    <property type="project" value="TreeGrafter"/>
</dbReference>
<comment type="similarity">
    <text evidence="1">Belongs to the Gfa family.</text>
</comment>
<evidence type="ECO:0000256" key="1">
    <source>
        <dbReference type="ARBA" id="ARBA00005495"/>
    </source>
</evidence>
<dbReference type="GO" id="GO:0051233">
    <property type="term" value="C:spindle midzone"/>
    <property type="evidence" value="ECO:0007669"/>
    <property type="project" value="TreeGrafter"/>
</dbReference>
<dbReference type="GO" id="GO:0016846">
    <property type="term" value="F:carbon-sulfur lyase activity"/>
    <property type="evidence" value="ECO:0007669"/>
    <property type="project" value="InterPro"/>
</dbReference>
<keyword evidence="2" id="KW-0479">Metal-binding</keyword>
<dbReference type="InterPro" id="IPR006913">
    <property type="entry name" value="CENP-V/GFA"/>
</dbReference>
<dbReference type="InterPro" id="IPR052355">
    <property type="entry name" value="CENP-V-like"/>
</dbReference>
<proteinExistence type="inferred from homology"/>
<reference evidence="5" key="1">
    <citation type="submission" date="2020-12" db="EMBL/GenBank/DDBJ databases">
        <authorList>
            <consortium name="Molecular Ecology Group"/>
        </authorList>
    </citation>
    <scope>NUCLEOTIDE SEQUENCE</scope>
    <source>
        <strain evidence="5">TBG_1078</strain>
    </source>
</reference>
<evidence type="ECO:0000313" key="5">
    <source>
        <dbReference type="EMBL" id="CAD7674704.1"/>
    </source>
</evidence>
<gene>
    <name evidence="5" type="ORF">NYPRO_LOCUS7499</name>
</gene>
<dbReference type="EMBL" id="CAJHUB010000673">
    <property type="protein sequence ID" value="CAD7674704.1"/>
    <property type="molecule type" value="Genomic_DNA"/>
</dbReference>
<name>A0A811YCE1_NYCPR</name>
<dbReference type="Pfam" id="PF04828">
    <property type="entry name" value="GFA"/>
    <property type="match status" value="1"/>
</dbReference>
<dbReference type="GO" id="GO:0046872">
    <property type="term" value="F:metal ion binding"/>
    <property type="evidence" value="ECO:0007669"/>
    <property type="project" value="UniProtKB-KW"/>
</dbReference>
<dbReference type="SUPFAM" id="SSF51316">
    <property type="entry name" value="Mss4-like"/>
    <property type="match status" value="1"/>
</dbReference>
<evidence type="ECO:0000259" key="4">
    <source>
        <dbReference type="PROSITE" id="PS51891"/>
    </source>
</evidence>
<dbReference type="GO" id="GO:0005634">
    <property type="term" value="C:nucleus"/>
    <property type="evidence" value="ECO:0007669"/>
    <property type="project" value="TreeGrafter"/>
</dbReference>